<dbReference type="NCBIfam" id="TIGR03423">
    <property type="entry name" value="pbp2_mrdA"/>
    <property type="match status" value="1"/>
</dbReference>
<accession>A0ABU3LUX2</accession>
<dbReference type="GO" id="GO:0009002">
    <property type="term" value="F:serine-type D-Ala-D-Ala carboxypeptidase activity"/>
    <property type="evidence" value="ECO:0007669"/>
    <property type="project" value="UniProtKB-EC"/>
</dbReference>
<keyword evidence="8 18" id="KW-0378">Hydrolase</keyword>
<dbReference type="InterPro" id="IPR036138">
    <property type="entry name" value="PBP_dimer_sf"/>
</dbReference>
<feature type="region of interest" description="Disordered" evidence="14">
    <location>
        <begin position="675"/>
        <end position="751"/>
    </location>
</feature>
<reference evidence="19" key="1">
    <citation type="submission" date="2023-07" db="EMBL/GenBank/DDBJ databases">
        <title>Draft genome sequence of the endophytic actinobacterium Streptomyces justiciae WPN32, a potential antibiotic producer.</title>
        <authorList>
            <person name="Yasawong M."/>
            <person name="Pana W."/>
            <person name="Ganta P."/>
            <person name="Santapan N."/>
            <person name="Songngamsuk T."/>
            <person name="Phatcharaharikarn M."/>
            <person name="Kerdtoob S."/>
            <person name="Nantapong N."/>
        </authorList>
    </citation>
    <scope>NUCLEOTIDE SEQUENCE [LARGE SCALE GENOMIC DNA]</scope>
    <source>
        <strain evidence="19">WPN32</strain>
    </source>
</reference>
<keyword evidence="4" id="KW-1003">Cell membrane</keyword>
<keyword evidence="9" id="KW-0133">Cell shape</keyword>
<dbReference type="EMBL" id="JAVTLL010000010">
    <property type="protein sequence ID" value="MDT7842358.1"/>
    <property type="molecule type" value="Genomic_DNA"/>
</dbReference>
<dbReference type="Pfam" id="PF00905">
    <property type="entry name" value="Transpeptidase"/>
    <property type="match status" value="1"/>
</dbReference>
<organism evidence="18 19">
    <name type="scientific">Streptomyces justiciae</name>
    <dbReference type="NCBI Taxonomy" id="2780140"/>
    <lineage>
        <taxon>Bacteria</taxon>
        <taxon>Bacillati</taxon>
        <taxon>Actinomycetota</taxon>
        <taxon>Actinomycetes</taxon>
        <taxon>Kitasatosporales</taxon>
        <taxon>Streptomycetaceae</taxon>
        <taxon>Streptomyces</taxon>
    </lineage>
</organism>
<evidence type="ECO:0000256" key="13">
    <source>
        <dbReference type="ARBA" id="ARBA00023316"/>
    </source>
</evidence>
<feature type="transmembrane region" description="Helical" evidence="15">
    <location>
        <begin position="17"/>
        <end position="37"/>
    </location>
</feature>
<keyword evidence="19" id="KW-1185">Reference proteome</keyword>
<dbReference type="Pfam" id="PF03717">
    <property type="entry name" value="PBP_dimer"/>
    <property type="match status" value="1"/>
</dbReference>
<feature type="domain" description="Penicillin-binding protein transpeptidase" evidence="16">
    <location>
        <begin position="298"/>
        <end position="660"/>
    </location>
</feature>
<keyword evidence="13" id="KW-0961">Cell wall biogenesis/degradation</keyword>
<proteinExistence type="inferred from homology"/>
<evidence type="ECO:0000256" key="8">
    <source>
        <dbReference type="ARBA" id="ARBA00022801"/>
    </source>
</evidence>
<keyword evidence="7 15" id="KW-0812">Transmembrane</keyword>
<keyword evidence="12 15" id="KW-0472">Membrane</keyword>
<comment type="caution">
    <text evidence="18">The sequence shown here is derived from an EMBL/GenBank/DDBJ whole genome shotgun (WGS) entry which is preliminary data.</text>
</comment>
<evidence type="ECO:0000256" key="1">
    <source>
        <dbReference type="ARBA" id="ARBA00004167"/>
    </source>
</evidence>
<keyword evidence="11 15" id="KW-1133">Transmembrane helix</keyword>
<evidence type="ECO:0000256" key="4">
    <source>
        <dbReference type="ARBA" id="ARBA00022475"/>
    </source>
</evidence>
<dbReference type="SUPFAM" id="SSF56601">
    <property type="entry name" value="beta-lactamase/transpeptidase-like"/>
    <property type="match status" value="1"/>
</dbReference>
<evidence type="ECO:0000256" key="7">
    <source>
        <dbReference type="ARBA" id="ARBA00022692"/>
    </source>
</evidence>
<evidence type="ECO:0000313" key="18">
    <source>
        <dbReference type="EMBL" id="MDT7842358.1"/>
    </source>
</evidence>
<protein>
    <submittedName>
        <fullName evidence="18">Penicillin-binding protein 2</fullName>
        <ecNumber evidence="18">3.4.16.4</ecNumber>
    </submittedName>
</protein>
<dbReference type="PANTHER" id="PTHR30627:SF2">
    <property type="entry name" value="PEPTIDOGLYCAN D,D-TRANSPEPTIDASE MRDA"/>
    <property type="match status" value="1"/>
</dbReference>
<evidence type="ECO:0000256" key="6">
    <source>
        <dbReference type="ARBA" id="ARBA00022670"/>
    </source>
</evidence>
<comment type="subcellular location">
    <subcellularLocation>
        <location evidence="2">Cell membrane</location>
    </subcellularLocation>
    <subcellularLocation>
        <location evidence="1">Membrane</location>
        <topology evidence="1">Single-pass membrane protein</topology>
    </subcellularLocation>
</comment>
<evidence type="ECO:0000256" key="5">
    <source>
        <dbReference type="ARBA" id="ARBA00022519"/>
    </source>
</evidence>
<evidence type="ECO:0000256" key="11">
    <source>
        <dbReference type="ARBA" id="ARBA00022989"/>
    </source>
</evidence>
<dbReference type="InterPro" id="IPR012338">
    <property type="entry name" value="Beta-lactam/transpept-like"/>
</dbReference>
<dbReference type="RefSeq" id="WP_314201790.1">
    <property type="nucleotide sequence ID" value="NZ_JAVTLL010000010.1"/>
</dbReference>
<name>A0ABU3LUX2_9ACTN</name>
<dbReference type="InterPro" id="IPR001460">
    <property type="entry name" value="PCN-bd_Tpept"/>
</dbReference>
<feature type="compositionally biased region" description="Basic residues" evidence="14">
    <location>
        <begin position="736"/>
        <end position="751"/>
    </location>
</feature>
<sequence length="751" mass="81906">MTNIPETGRTPRVQIRLIVIQILVLSLLGTLGGRLWYLQIREGDEYAKEASGNHVQQVVEPAVRGSILDARGVPIADNETRLVVSASRTDLLKMKDDGKAVLTKLAKVLGMKPAEVMQKVRLCDAETPQPCWNGSPYQPIPITDEATAKQALQIRERAEDFPGITAEPEAVRRYPSPGKANTAQVLGYLSPVTDEEITKAQDTDSPYLRSDQVGRSGLEREYDKELRGKAGVTRYEVDNLGRVIGQAEADEAQPGANLVTSIDSRVQRVAEYELNEAMKEARKQFDDNTGENYKADSGAVVVMEAKTGRIVAMASNPTYDPNAWVGGISAKDYKKLTGKDSNYPLLNRAIQGQSAPGSTFKVISTAAAVEAGYDFDGRYPCTSSYSVGGQVFKNFESENFGPINLGRALEVSCDTVFYGLAHKEWQRDGGINPKKGEPKDYFFKAAHQFGLGKTTGIDLPNEVTGRVPDRQWKQAYWEANKDAWCKTGKKDGTYVEKISYENCLEGNKMRAGDEINYSIGQGDTMVTPIQMATIYAAISNGGTLYDPTVGKAIVSADGKTVDEIAPKSHGKLPISKTTLAKMDDALAGVATRGTAAWRFAQVGWPQEKIPMHAKTGTAEVYGKQTTSWFATYTKDYSIVMTISQGGTGSGASGPAVRNIYDALYGVSDDGTINKKNALLPTPQKSLPKVRTDGTIKSPKVAKDPAKQQRVSQEGAPKPEETTLAATVEQPTSGNRNTRRRRRRRGSRRMCT</sequence>
<dbReference type="Gene3D" id="3.40.710.10">
    <property type="entry name" value="DD-peptidase/beta-lactamase superfamily"/>
    <property type="match status" value="1"/>
</dbReference>
<dbReference type="EC" id="3.4.16.4" evidence="18"/>
<evidence type="ECO:0000256" key="2">
    <source>
        <dbReference type="ARBA" id="ARBA00004236"/>
    </source>
</evidence>
<evidence type="ECO:0000259" key="17">
    <source>
        <dbReference type="Pfam" id="PF03717"/>
    </source>
</evidence>
<keyword evidence="6" id="KW-0645">Protease</keyword>
<dbReference type="InterPro" id="IPR005311">
    <property type="entry name" value="PBP_dimer"/>
</dbReference>
<dbReference type="InterPro" id="IPR017790">
    <property type="entry name" value="Penicillin-binding_protein_2"/>
</dbReference>
<keyword evidence="18" id="KW-0121">Carboxypeptidase</keyword>
<evidence type="ECO:0000256" key="12">
    <source>
        <dbReference type="ARBA" id="ARBA00023136"/>
    </source>
</evidence>
<comment type="similarity">
    <text evidence="3">Belongs to the transpeptidase family.</text>
</comment>
<evidence type="ECO:0000256" key="14">
    <source>
        <dbReference type="SAM" id="MobiDB-lite"/>
    </source>
</evidence>
<dbReference type="PANTHER" id="PTHR30627">
    <property type="entry name" value="PEPTIDOGLYCAN D,D-TRANSPEPTIDASE"/>
    <property type="match status" value="1"/>
</dbReference>
<evidence type="ECO:0000256" key="3">
    <source>
        <dbReference type="ARBA" id="ARBA00007171"/>
    </source>
</evidence>
<evidence type="ECO:0000256" key="10">
    <source>
        <dbReference type="ARBA" id="ARBA00022984"/>
    </source>
</evidence>
<evidence type="ECO:0000259" key="16">
    <source>
        <dbReference type="Pfam" id="PF00905"/>
    </source>
</evidence>
<evidence type="ECO:0000256" key="15">
    <source>
        <dbReference type="SAM" id="Phobius"/>
    </source>
</evidence>
<dbReference type="Proteomes" id="UP001257948">
    <property type="component" value="Unassembled WGS sequence"/>
</dbReference>
<dbReference type="InterPro" id="IPR050515">
    <property type="entry name" value="Beta-lactam/transpept"/>
</dbReference>
<dbReference type="SUPFAM" id="SSF56519">
    <property type="entry name" value="Penicillin binding protein dimerisation domain"/>
    <property type="match status" value="1"/>
</dbReference>
<dbReference type="Gene3D" id="3.90.1310.10">
    <property type="entry name" value="Penicillin-binding protein 2a (Domain 2)"/>
    <property type="match status" value="1"/>
</dbReference>
<evidence type="ECO:0000313" key="19">
    <source>
        <dbReference type="Proteomes" id="UP001257948"/>
    </source>
</evidence>
<keyword evidence="5" id="KW-0997">Cell inner membrane</keyword>
<keyword evidence="10" id="KW-0573">Peptidoglycan synthesis</keyword>
<evidence type="ECO:0000256" key="9">
    <source>
        <dbReference type="ARBA" id="ARBA00022960"/>
    </source>
</evidence>
<feature type="domain" description="Penicillin-binding protein dimerisation" evidence="17">
    <location>
        <begin position="60"/>
        <end position="246"/>
    </location>
</feature>
<gene>
    <name evidence="18" type="primary">mrdA</name>
    <name evidence="18" type="ORF">RQC66_16595</name>
</gene>